<protein>
    <submittedName>
        <fullName evidence="3">Ankyrin repeat protein</fullName>
    </submittedName>
</protein>
<dbReference type="Proteomes" id="UP000294555">
    <property type="component" value="Unassembled WGS sequence"/>
</dbReference>
<feature type="repeat" description="ANK" evidence="1">
    <location>
        <begin position="137"/>
        <end position="170"/>
    </location>
</feature>
<accession>A0A4R1NFV9</accession>
<dbReference type="PANTHER" id="PTHR24118">
    <property type="entry name" value="POTE ANKYRIN DOMAIN"/>
    <property type="match status" value="1"/>
</dbReference>
<proteinExistence type="predicted"/>
<dbReference type="SUPFAM" id="SSF48403">
    <property type="entry name" value="Ankyrin repeat"/>
    <property type="match status" value="1"/>
</dbReference>
<feature type="repeat" description="ANK" evidence="1">
    <location>
        <begin position="315"/>
        <end position="347"/>
    </location>
</feature>
<feature type="region of interest" description="Disordered" evidence="2">
    <location>
        <begin position="453"/>
        <end position="489"/>
    </location>
</feature>
<dbReference type="SMART" id="SM00248">
    <property type="entry name" value="ANK"/>
    <property type="match status" value="5"/>
</dbReference>
<feature type="repeat" description="ANK" evidence="1">
    <location>
        <begin position="282"/>
        <end position="314"/>
    </location>
</feature>
<dbReference type="RefSeq" id="WP_132926040.1">
    <property type="nucleotide sequence ID" value="NZ_SJOI01000001.1"/>
</dbReference>
<dbReference type="Gene3D" id="1.25.40.20">
    <property type="entry name" value="Ankyrin repeat-containing domain"/>
    <property type="match status" value="2"/>
</dbReference>
<dbReference type="InterPro" id="IPR036770">
    <property type="entry name" value="Ankyrin_rpt-contain_sf"/>
</dbReference>
<evidence type="ECO:0000313" key="3">
    <source>
        <dbReference type="EMBL" id="TCL06545.1"/>
    </source>
</evidence>
<organism evidence="3 4">
    <name type="scientific">Sodalis ligni</name>
    <dbReference type="NCBI Taxonomy" id="2697027"/>
    <lineage>
        <taxon>Bacteria</taxon>
        <taxon>Pseudomonadati</taxon>
        <taxon>Pseudomonadota</taxon>
        <taxon>Gammaproteobacteria</taxon>
        <taxon>Enterobacterales</taxon>
        <taxon>Bruguierivoracaceae</taxon>
        <taxon>Sodalis</taxon>
    </lineage>
</organism>
<feature type="compositionally biased region" description="Low complexity" evidence="2">
    <location>
        <begin position="478"/>
        <end position="489"/>
    </location>
</feature>
<dbReference type="Pfam" id="PF12796">
    <property type="entry name" value="Ank_2"/>
    <property type="match status" value="2"/>
</dbReference>
<evidence type="ECO:0000256" key="1">
    <source>
        <dbReference type="PROSITE-ProRule" id="PRU00023"/>
    </source>
</evidence>
<dbReference type="InterPro" id="IPR002110">
    <property type="entry name" value="Ankyrin_rpt"/>
</dbReference>
<dbReference type="Pfam" id="PF00023">
    <property type="entry name" value="Ank"/>
    <property type="match status" value="1"/>
</dbReference>
<keyword evidence="4" id="KW-1185">Reference proteome</keyword>
<dbReference type="PROSITE" id="PS50297">
    <property type="entry name" value="ANK_REP_REGION"/>
    <property type="match status" value="3"/>
</dbReference>
<evidence type="ECO:0000313" key="4">
    <source>
        <dbReference type="Proteomes" id="UP000294555"/>
    </source>
</evidence>
<comment type="caution">
    <text evidence="3">The sequence shown here is derived from an EMBL/GenBank/DDBJ whole genome shotgun (WGS) entry which is preliminary data.</text>
</comment>
<dbReference type="AlphaFoldDB" id="A0A4R1NFV9"/>
<dbReference type="PANTHER" id="PTHR24118:SF99">
    <property type="entry name" value="POTE ANKYRIN DOMAIN FAMILY MEMBER 3C-RELATED"/>
    <property type="match status" value="1"/>
</dbReference>
<gene>
    <name evidence="3" type="ORF">EZJ58_4812</name>
</gene>
<keyword evidence="1" id="KW-0040">ANK repeat</keyword>
<dbReference type="OrthoDB" id="4539621at2"/>
<sequence length="522" mass="58734">MNTTLLPCAQPTMTKVFEYMPNKSNEHNIRNYNEVINITALNVLPMINRAQLRFDAHSSAITTKGGNKLLKQLKLKKRETSLAEKGFDKKLKQQASLGCLSPERRRGRLPYCNIPLDNELLKTTGERGVGFNAQNKDKLTPLMQAVATHKDVGLIKYLMSRGADMTLRDNENNTALMWLLKSLFRLKDEALITEKWKILDIFQQNKSMSNVPGTAGYTPLMVTVLGEDHRTFFKLLINGALTNATNDAKETALHLAIKYDTHWMISVILRYDHHDINIKDKNGHTPFMLATFRKNREIMDFYIRRGVNIDNTDAQGWTALMHAVNCGDVSMTEYLLSQGACVNYANRNNETAMRVALYKNDQQNVHVLSKAISALKAANKDCRPVSSGDHVPANVNDTAYTENDALKNRVVAEDNAGSYTETTDEKLNATETIINTMMTASDDEANTTEAMNETLLDKNEDTEYPLYENSRRESNKISTDLASTKSSGSSLFLSSHITGDIDKIYQSLKRIMSRRSVPNDNS</sequence>
<reference evidence="3 4" key="1">
    <citation type="submission" date="2019-02" db="EMBL/GenBank/DDBJ databases">
        <title>Investigation of anaerobic lignin degradation for improved lignocellulosic biofuels.</title>
        <authorList>
            <person name="Deangelis K."/>
        </authorList>
    </citation>
    <scope>NUCLEOTIDE SEQUENCE [LARGE SCALE GENOMIC DNA]</scope>
    <source>
        <strain evidence="3 4">159R</strain>
    </source>
</reference>
<name>A0A4R1NFV9_9GAMM</name>
<dbReference type="EMBL" id="SJOI01000001">
    <property type="protein sequence ID" value="TCL06545.1"/>
    <property type="molecule type" value="Genomic_DNA"/>
</dbReference>
<dbReference type="PROSITE" id="PS50088">
    <property type="entry name" value="ANK_REPEAT"/>
    <property type="match status" value="3"/>
</dbReference>
<evidence type="ECO:0000256" key="2">
    <source>
        <dbReference type="SAM" id="MobiDB-lite"/>
    </source>
</evidence>